<name>K1XXW8_9BACT</name>
<accession>K1XXW8</accession>
<evidence type="ECO:0000313" key="1">
    <source>
        <dbReference type="EMBL" id="EKD25153.1"/>
    </source>
</evidence>
<proteinExistence type="predicted"/>
<sequence>MALNFNTFKVVDVKNPSKNCTEIYFSDGKENDLKKTSLILFEQQVKYILTEQYDTHKRVKIYIMDDDGDPIVIDFHPDEYAFFEAFFLALYNKNI</sequence>
<comment type="caution">
    <text evidence="1">The sequence shown here is derived from an EMBL/GenBank/DDBJ whole genome shotgun (WGS) entry which is preliminary data.</text>
</comment>
<protein>
    <submittedName>
        <fullName evidence="1">Uncharacterized protein</fullName>
    </submittedName>
</protein>
<organism evidence="1">
    <name type="scientific">uncultured bacterium</name>
    <name type="common">gcode 4</name>
    <dbReference type="NCBI Taxonomy" id="1234023"/>
    <lineage>
        <taxon>Bacteria</taxon>
        <taxon>environmental samples</taxon>
    </lineage>
</organism>
<dbReference type="EMBL" id="AMFJ01036120">
    <property type="protein sequence ID" value="EKD25153.1"/>
    <property type="molecule type" value="Genomic_DNA"/>
</dbReference>
<reference evidence="1" key="1">
    <citation type="journal article" date="2012" name="Science">
        <title>Fermentation, hydrogen, and sulfur metabolism in multiple uncultivated bacterial phyla.</title>
        <authorList>
            <person name="Wrighton K.C."/>
            <person name="Thomas B.C."/>
            <person name="Sharon I."/>
            <person name="Miller C.S."/>
            <person name="Castelle C.J."/>
            <person name="VerBerkmoes N.C."/>
            <person name="Wilkins M.J."/>
            <person name="Hettich R.L."/>
            <person name="Lipton M.S."/>
            <person name="Williams K.H."/>
            <person name="Long P.E."/>
            <person name="Banfield J.F."/>
        </authorList>
    </citation>
    <scope>NUCLEOTIDE SEQUENCE [LARGE SCALE GENOMIC DNA]</scope>
</reference>
<gene>
    <name evidence="1" type="ORF">ACD_80C00113G0021</name>
</gene>
<dbReference type="AlphaFoldDB" id="K1XXW8"/>